<accession>L7KLX7</accession>
<proteinExistence type="predicted"/>
<gene>
    <name evidence="1" type="ORF">GOACH_15_01120</name>
</gene>
<comment type="caution">
    <text evidence="1">The sequence shown here is derived from an EMBL/GenBank/DDBJ whole genome shotgun (WGS) entry which is preliminary data.</text>
</comment>
<sequence>MTRESGAAGLTDEVIGQIVAGVRPARPNGHGQSWELLVPFTTQIRDWVAGSADAKPLTVTKIHELLGRQGCVVPYRTLVWFATAECGYRRTATSMRVADGEPGVECQL</sequence>
<protein>
    <submittedName>
        <fullName evidence="1">Uncharacterized protein</fullName>
    </submittedName>
</protein>
<feature type="non-terminal residue" evidence="1">
    <location>
        <position position="108"/>
    </location>
</feature>
<organism evidence="1 2">
    <name type="scientific">Gordonia aichiensis NBRC 108223</name>
    <dbReference type="NCBI Taxonomy" id="1220583"/>
    <lineage>
        <taxon>Bacteria</taxon>
        <taxon>Bacillati</taxon>
        <taxon>Actinomycetota</taxon>
        <taxon>Actinomycetes</taxon>
        <taxon>Mycobacteriales</taxon>
        <taxon>Gordoniaceae</taxon>
        <taxon>Gordonia</taxon>
    </lineage>
</organism>
<name>L7KLX7_9ACTN</name>
<evidence type="ECO:0000313" key="1">
    <source>
        <dbReference type="EMBL" id="GAC49619.1"/>
    </source>
</evidence>
<keyword evidence="2" id="KW-1185">Reference proteome</keyword>
<dbReference type="EMBL" id="BANR01000015">
    <property type="protein sequence ID" value="GAC49619.1"/>
    <property type="molecule type" value="Genomic_DNA"/>
</dbReference>
<reference evidence="1 2" key="1">
    <citation type="submission" date="2012-12" db="EMBL/GenBank/DDBJ databases">
        <title>Whole genome shotgun sequence of Gordonia aichiensis NBRC 108223.</title>
        <authorList>
            <person name="Isaki-Nakamura S."/>
            <person name="Hosoyama A."/>
            <person name="Tsuchikane K."/>
            <person name="Ando Y."/>
            <person name="Baba S."/>
            <person name="Ohji S."/>
            <person name="Hamada M."/>
            <person name="Tamura T."/>
            <person name="Yamazoe A."/>
            <person name="Yamazaki S."/>
            <person name="Fujita N."/>
        </authorList>
    </citation>
    <scope>NUCLEOTIDE SEQUENCE [LARGE SCALE GENOMIC DNA]</scope>
    <source>
        <strain evidence="1 2">NBRC 108223</strain>
    </source>
</reference>
<evidence type="ECO:0000313" key="2">
    <source>
        <dbReference type="Proteomes" id="UP000010988"/>
    </source>
</evidence>
<dbReference type="eggNOG" id="COG4584">
    <property type="taxonomic scope" value="Bacteria"/>
</dbReference>
<dbReference type="AlphaFoldDB" id="L7KLX7"/>
<dbReference type="Proteomes" id="UP000010988">
    <property type="component" value="Unassembled WGS sequence"/>
</dbReference>